<feature type="chain" id="PRO_5046339837" description="PsbP C-terminal domain-containing protein" evidence="1">
    <location>
        <begin position="20"/>
        <end position="306"/>
    </location>
</feature>
<evidence type="ECO:0000313" key="4">
    <source>
        <dbReference type="Proteomes" id="UP001497522"/>
    </source>
</evidence>
<evidence type="ECO:0000259" key="2">
    <source>
        <dbReference type="Pfam" id="PF01789"/>
    </source>
</evidence>
<protein>
    <recommendedName>
        <fullName evidence="2">PsbP C-terminal domain-containing protein</fullName>
    </recommendedName>
</protein>
<feature type="signal peptide" evidence="1">
    <location>
        <begin position="1"/>
        <end position="19"/>
    </location>
</feature>
<gene>
    <name evidence="3" type="ORF">CSSPJE1EN2_LOCUS3295</name>
</gene>
<dbReference type="SUPFAM" id="SSF55724">
    <property type="entry name" value="Mog1p/PsbP-like"/>
    <property type="match status" value="1"/>
</dbReference>
<accession>A0ABP1ACM8</accession>
<proteinExistence type="predicted"/>
<sequence length="306" mass="33433">MAMAMAVSWSAGTTPLLVACLPSAGNNYKLVECRGNLWSSRRVRPGAGTLTASCCCWWWCSSSSSSSLHGRLSDEEAQDRSLVIGRQDGAYFERKEEWKNSGIWRRSMGGRREALLFLVSSFSAVSAGGVREANAAEETQQQDGAAVPLSLEPYNDEKEGFKLLRPVQWNKVEKAGATLLFEDPATRGNTIGVVVNPVRIASLKDFGSLDEVADKLIAAERRKPSTNDAQLVRVQERQAHGDTPLYELEYTLDSSRGKKRILSAVTVASRKLYILNIAYVDSPATPAPTALAAAFQQILTSFDLLN</sequence>
<evidence type="ECO:0000313" key="3">
    <source>
        <dbReference type="EMBL" id="CAK9860300.1"/>
    </source>
</evidence>
<dbReference type="PANTHER" id="PTHR31407:SF3">
    <property type="entry name" value="PSBP DOMAIN-CONTAINING PROTEIN 2, CHLOROPLASTIC"/>
    <property type="match status" value="1"/>
</dbReference>
<keyword evidence="4" id="KW-1185">Reference proteome</keyword>
<dbReference type="InterPro" id="IPR016123">
    <property type="entry name" value="Mog1/PsbP_a/b/a-sand"/>
</dbReference>
<feature type="domain" description="PsbP C-terminal" evidence="2">
    <location>
        <begin position="151"/>
        <end position="303"/>
    </location>
</feature>
<dbReference type="InterPro" id="IPR002683">
    <property type="entry name" value="PsbP_C"/>
</dbReference>
<name>A0ABP1ACM8_9BRYO</name>
<evidence type="ECO:0000256" key="1">
    <source>
        <dbReference type="SAM" id="SignalP"/>
    </source>
</evidence>
<dbReference type="Proteomes" id="UP001497522">
    <property type="component" value="Chromosome 11"/>
</dbReference>
<dbReference type="Pfam" id="PF01789">
    <property type="entry name" value="PsbP"/>
    <property type="match status" value="1"/>
</dbReference>
<keyword evidence="1" id="KW-0732">Signal</keyword>
<dbReference type="Gene3D" id="3.40.1000.10">
    <property type="entry name" value="Mog1/PsbP, alpha/beta/alpha sandwich"/>
    <property type="match status" value="1"/>
</dbReference>
<organism evidence="3 4">
    <name type="scientific">Sphagnum jensenii</name>
    <dbReference type="NCBI Taxonomy" id="128206"/>
    <lineage>
        <taxon>Eukaryota</taxon>
        <taxon>Viridiplantae</taxon>
        <taxon>Streptophyta</taxon>
        <taxon>Embryophyta</taxon>
        <taxon>Bryophyta</taxon>
        <taxon>Sphagnophytina</taxon>
        <taxon>Sphagnopsida</taxon>
        <taxon>Sphagnales</taxon>
        <taxon>Sphagnaceae</taxon>
        <taxon>Sphagnum</taxon>
    </lineage>
</organism>
<dbReference type="PANTHER" id="PTHR31407">
    <property type="match status" value="1"/>
</dbReference>
<dbReference type="EMBL" id="OZ023712">
    <property type="protein sequence ID" value="CAK9860300.1"/>
    <property type="molecule type" value="Genomic_DNA"/>
</dbReference>
<dbReference type="NCBIfam" id="NF040946">
    <property type="entry name" value="PSII_PsbP"/>
    <property type="match status" value="1"/>
</dbReference>
<reference evidence="3" key="1">
    <citation type="submission" date="2024-03" db="EMBL/GenBank/DDBJ databases">
        <authorList>
            <consortium name="ELIXIR-Norway"/>
            <consortium name="Elixir Norway"/>
        </authorList>
    </citation>
    <scope>NUCLEOTIDE SEQUENCE</scope>
</reference>